<proteinExistence type="predicted"/>
<organism evidence="1 2">
    <name type="scientific">Candidatus Avoscillospira stercorigallinarum</name>
    <dbReference type="NCBI Taxonomy" id="2840708"/>
    <lineage>
        <taxon>Bacteria</taxon>
        <taxon>Bacillati</taxon>
        <taxon>Bacillota</taxon>
        <taxon>Clostridia</taxon>
        <taxon>Eubacteriales</taxon>
        <taxon>Oscillospiraceae</taxon>
        <taxon>Oscillospiraceae incertae sedis</taxon>
        <taxon>Candidatus Avoscillospira</taxon>
    </lineage>
</organism>
<reference evidence="1" key="2">
    <citation type="journal article" date="2021" name="PeerJ">
        <title>Extensive microbial diversity within the chicken gut microbiome revealed by metagenomics and culture.</title>
        <authorList>
            <person name="Gilroy R."/>
            <person name="Ravi A."/>
            <person name="Getino M."/>
            <person name="Pursley I."/>
            <person name="Horton D.L."/>
            <person name="Alikhan N.F."/>
            <person name="Baker D."/>
            <person name="Gharbi K."/>
            <person name="Hall N."/>
            <person name="Watson M."/>
            <person name="Adriaenssens E.M."/>
            <person name="Foster-Nyarko E."/>
            <person name="Jarju S."/>
            <person name="Secka A."/>
            <person name="Antonio M."/>
            <person name="Oren A."/>
            <person name="Chaudhuri R.R."/>
            <person name="La Ragione R."/>
            <person name="Hildebrand F."/>
            <person name="Pallen M.J."/>
        </authorList>
    </citation>
    <scope>NUCLEOTIDE SEQUENCE</scope>
    <source>
        <strain evidence="1">ChiSjej2B20-13462</strain>
    </source>
</reference>
<gene>
    <name evidence="1" type="ORF">IAA67_00710</name>
</gene>
<name>A0A9D0Z4H5_9FIRM</name>
<dbReference type="EMBL" id="DVFN01000011">
    <property type="protein sequence ID" value="HIQ68843.1"/>
    <property type="molecule type" value="Genomic_DNA"/>
</dbReference>
<accession>A0A9D0Z4H5</accession>
<dbReference type="AlphaFoldDB" id="A0A9D0Z4H5"/>
<dbReference type="InterPro" id="IPR011013">
    <property type="entry name" value="Gal_mutarotase_sf_dom"/>
</dbReference>
<dbReference type="Gene3D" id="2.70.98.10">
    <property type="match status" value="1"/>
</dbReference>
<dbReference type="CDD" id="cd09024">
    <property type="entry name" value="Aldose_epim_lacX"/>
    <property type="match status" value="1"/>
</dbReference>
<dbReference type="SUPFAM" id="SSF74650">
    <property type="entry name" value="Galactose mutarotase-like"/>
    <property type="match status" value="1"/>
</dbReference>
<dbReference type="Proteomes" id="UP000886874">
    <property type="component" value="Unassembled WGS sequence"/>
</dbReference>
<dbReference type="GO" id="GO:0030246">
    <property type="term" value="F:carbohydrate binding"/>
    <property type="evidence" value="ECO:0007669"/>
    <property type="project" value="InterPro"/>
</dbReference>
<evidence type="ECO:0000313" key="1">
    <source>
        <dbReference type="EMBL" id="HIQ68843.1"/>
    </source>
</evidence>
<dbReference type="GO" id="GO:0016853">
    <property type="term" value="F:isomerase activity"/>
    <property type="evidence" value="ECO:0007669"/>
    <property type="project" value="InterPro"/>
</dbReference>
<comment type="caution">
    <text evidence="1">The sequence shown here is derived from an EMBL/GenBank/DDBJ whole genome shotgun (WGS) entry which is preliminary data.</text>
</comment>
<evidence type="ECO:0000313" key="2">
    <source>
        <dbReference type="Proteomes" id="UP000886874"/>
    </source>
</evidence>
<dbReference type="InterPro" id="IPR008183">
    <property type="entry name" value="Aldose_1/G6P_1-epimerase"/>
</dbReference>
<dbReference type="InterPro" id="IPR014718">
    <property type="entry name" value="GH-type_carb-bd"/>
</dbReference>
<dbReference type="GO" id="GO:0005975">
    <property type="term" value="P:carbohydrate metabolic process"/>
    <property type="evidence" value="ECO:0007669"/>
    <property type="project" value="InterPro"/>
</dbReference>
<dbReference type="Pfam" id="PF01263">
    <property type="entry name" value="Aldose_epim"/>
    <property type="match status" value="1"/>
</dbReference>
<protein>
    <submittedName>
        <fullName evidence="1">Aldose 1-epimerase family protein</fullName>
    </submittedName>
</protein>
<sequence>MVYQISNELLTLAIDGTGGAMQHMVFDGQEYLWQGDPTYWREQAPHLFPILGRLTKGRCTMDGDPVTLDVHGFFRRRPMELAAREADRLTLVQTWDAETYAAYPRKWRVLLTYALEGSTVRITFRVENLDEKRLYFYYGGHPGFKLPLEAGLTFEDYCVQFPAGARLRQRPVTGAGFMTGEAPDYPLEHNQLRLRRNLFDCDAVILEGTGGEATLLAPGHRRQITVSYPQMRYLGIWQPAGTDAPFLCLEPWCALPDRQDQTTELSEKEDVSCLEPGAAYENTWSVTLR</sequence>
<dbReference type="InterPro" id="IPR037481">
    <property type="entry name" value="LacX"/>
</dbReference>
<reference evidence="1" key="1">
    <citation type="submission" date="2020-10" db="EMBL/GenBank/DDBJ databases">
        <authorList>
            <person name="Gilroy R."/>
        </authorList>
    </citation>
    <scope>NUCLEOTIDE SEQUENCE</scope>
    <source>
        <strain evidence="1">ChiSjej2B20-13462</strain>
    </source>
</reference>